<comment type="caution">
    <text evidence="5">The sequence shown here is derived from an EMBL/GenBank/DDBJ whole genome shotgun (WGS) entry which is preliminary data.</text>
</comment>
<feature type="region of interest" description="Disordered" evidence="4">
    <location>
        <begin position="73"/>
        <end position="110"/>
    </location>
</feature>
<evidence type="ECO:0000256" key="4">
    <source>
        <dbReference type="SAM" id="MobiDB-lite"/>
    </source>
</evidence>
<keyword evidence="6" id="KW-1185">Reference proteome</keyword>
<feature type="region of interest" description="Disordered" evidence="4">
    <location>
        <begin position="220"/>
        <end position="251"/>
    </location>
</feature>
<feature type="transmembrane region" description="Helical" evidence="3">
    <location>
        <begin position="549"/>
        <end position="572"/>
    </location>
</feature>
<comment type="similarity">
    <text evidence="1 3">Belongs to the CorA metal ion transporter (MIT) (TC 1.A.35.5) family.</text>
</comment>
<keyword evidence="3" id="KW-0812">Transmembrane</keyword>
<dbReference type="FunFam" id="1.20.58.340:FF:000022">
    <property type="entry name" value="Magnesium transporter MRS2-F"/>
    <property type="match status" value="2"/>
</dbReference>
<dbReference type="GO" id="GO:0016020">
    <property type="term" value="C:membrane"/>
    <property type="evidence" value="ECO:0007669"/>
    <property type="project" value="UniProtKB-SubCell"/>
</dbReference>
<feature type="non-terminal residue" evidence="5">
    <location>
        <position position="1"/>
    </location>
</feature>
<keyword evidence="3" id="KW-0460">Magnesium</keyword>
<evidence type="ECO:0000313" key="6">
    <source>
        <dbReference type="Proteomes" id="UP000324897"/>
    </source>
</evidence>
<proteinExistence type="inferred from homology"/>
<dbReference type="Proteomes" id="UP000324897">
    <property type="component" value="Unassembled WGS sequence"/>
</dbReference>
<dbReference type="AlphaFoldDB" id="A0A5J9TT17"/>
<dbReference type="Pfam" id="PF22099">
    <property type="entry name" value="MRS2-like"/>
    <property type="match status" value="2"/>
</dbReference>
<feature type="compositionally biased region" description="Basic and acidic residues" evidence="4">
    <location>
        <begin position="220"/>
        <end position="231"/>
    </location>
</feature>
<feature type="transmembrane region" description="Helical" evidence="3">
    <location>
        <begin position="584"/>
        <end position="607"/>
    </location>
</feature>
<dbReference type="Gene3D" id="2.40.128.330">
    <property type="match status" value="1"/>
</dbReference>
<gene>
    <name evidence="5" type="ORF">EJB05_37950</name>
</gene>
<organism evidence="5 6">
    <name type="scientific">Eragrostis curvula</name>
    <name type="common">weeping love grass</name>
    <dbReference type="NCBI Taxonomy" id="38414"/>
    <lineage>
        <taxon>Eukaryota</taxon>
        <taxon>Viridiplantae</taxon>
        <taxon>Streptophyta</taxon>
        <taxon>Embryophyta</taxon>
        <taxon>Tracheophyta</taxon>
        <taxon>Spermatophyta</taxon>
        <taxon>Magnoliopsida</taxon>
        <taxon>Liliopsida</taxon>
        <taxon>Poales</taxon>
        <taxon>Poaceae</taxon>
        <taxon>PACMAD clade</taxon>
        <taxon>Chloridoideae</taxon>
        <taxon>Eragrostideae</taxon>
        <taxon>Eragrostidinae</taxon>
        <taxon>Eragrostis</taxon>
    </lineage>
</organism>
<evidence type="ECO:0000256" key="1">
    <source>
        <dbReference type="ARBA" id="ARBA00007535"/>
    </source>
</evidence>
<dbReference type="GO" id="GO:0015095">
    <property type="term" value="F:magnesium ion transmembrane transporter activity"/>
    <property type="evidence" value="ECO:0007669"/>
    <property type="project" value="TreeGrafter"/>
</dbReference>
<evidence type="ECO:0000256" key="3">
    <source>
        <dbReference type="RuleBase" id="RU366041"/>
    </source>
</evidence>
<dbReference type="EMBL" id="RWGY01000031">
    <property type="protein sequence ID" value="TVU14479.1"/>
    <property type="molecule type" value="Genomic_DNA"/>
</dbReference>
<evidence type="ECO:0000256" key="2">
    <source>
        <dbReference type="ARBA" id="ARBA00059335"/>
    </source>
</evidence>
<dbReference type="CDD" id="cd12823">
    <property type="entry name" value="Mrs2_Mfm1p-like"/>
    <property type="match status" value="2"/>
</dbReference>
<keyword evidence="3" id="KW-0813">Transport</keyword>
<evidence type="ECO:0000313" key="5">
    <source>
        <dbReference type="EMBL" id="TVU14479.1"/>
    </source>
</evidence>
<dbReference type="InterPro" id="IPR039204">
    <property type="entry name" value="MRS2-like"/>
</dbReference>
<dbReference type="OrthoDB" id="10251508at2759"/>
<sequence>MRRTGLPARDLRALDPALATSYPSSVMPRDRAVVVNLERVRAVITAAEVLVPGPRDPAVAPLVRELRARLITPASGASPAPPQEDDGAKDDEFVSPRSPGQGRGGKDGQVLGSLGSDKVLPFEFRALEVCLEFACKSLEHETSTLEKEAYPALDELTSKVSTLNLERVRQIKSRLVAISGRVQKVRDELEHLLDDDMDMAAMHLTEKLAYQAAGRSSRLDTESEFYEQRNEEVEEGDGSSEGGGSNETSVGFTPKIDELEILLEAYFVQVDGTLNKLTTLREYVDDTEDYINIMLDDKQNQLLQMGIMLSTGTLVLSCAIAATGVEEEDDGDVIVSPRSPGEGRGGKEGQALGSDKVLPFEFRALEVCLEFACKSLEHETSTLEKEAYPALDELTSKVSTLNLERVRQIKNRLVAISVRVQKVRDELEHLLDDDMDMAAMHLTEKLAYQAAGRSSRFSTGNEQSEFYEERVDEEVEEGDGSSEGGNGNGTSVSFTPKIDELEILLEAYFVQIDGTLNKLSTLREYVDDTEDYINIMLDDKQNQLLQMGIVLSTGTLVVSCAITVTGVFGINVHIPLYKTANMALFWQATGGIVGAGAAIFLAALFCYRRSGILQ</sequence>
<keyword evidence="3" id="KW-1133">Transmembrane helix</keyword>
<dbReference type="PANTHER" id="PTHR13890:SF7">
    <property type="entry name" value="MAGNESIUM TRANSPORTER MRS2-D-RELATED"/>
    <property type="match status" value="1"/>
</dbReference>
<accession>A0A5J9TT17</accession>
<keyword evidence="3" id="KW-0406">Ion transport</keyword>
<comment type="function">
    <text evidence="2 3">Magnesium transporter that may mediate the influx of magnesium.</text>
</comment>
<feature type="compositionally biased region" description="Acidic residues" evidence="4">
    <location>
        <begin position="470"/>
        <end position="480"/>
    </location>
</feature>
<comment type="subcellular location">
    <subcellularLocation>
        <location evidence="3">Membrane</location>
        <topology evidence="3">Multi-pass membrane protein</topology>
    </subcellularLocation>
</comment>
<dbReference type="Gramene" id="TVU14479">
    <property type="protein sequence ID" value="TVU14479"/>
    <property type="gene ID" value="EJB05_37950"/>
</dbReference>
<feature type="region of interest" description="Disordered" evidence="4">
    <location>
        <begin position="454"/>
        <end position="491"/>
    </location>
</feature>
<protein>
    <recommendedName>
        <fullName evidence="3">Magnesium transporter</fullName>
    </recommendedName>
</protein>
<dbReference type="PANTHER" id="PTHR13890">
    <property type="entry name" value="RNA SPLICING PROTEIN MRS2, MITOCHONDRIAL"/>
    <property type="match status" value="1"/>
</dbReference>
<dbReference type="Gene3D" id="1.20.58.340">
    <property type="entry name" value="Magnesium transport protein CorA, transmembrane region"/>
    <property type="match status" value="2"/>
</dbReference>
<reference evidence="5 6" key="1">
    <citation type="journal article" date="2019" name="Sci. Rep.">
        <title>A high-quality genome of Eragrostis curvula grass provides insights into Poaceae evolution and supports new strategies to enhance forage quality.</title>
        <authorList>
            <person name="Carballo J."/>
            <person name="Santos B.A.C.M."/>
            <person name="Zappacosta D."/>
            <person name="Garbus I."/>
            <person name="Selva J.P."/>
            <person name="Gallo C.A."/>
            <person name="Diaz A."/>
            <person name="Albertini E."/>
            <person name="Caccamo M."/>
            <person name="Echenique V."/>
        </authorList>
    </citation>
    <scope>NUCLEOTIDE SEQUENCE [LARGE SCALE GENOMIC DNA]</scope>
    <source>
        <strain evidence="6">cv. Victoria</strain>
        <tissue evidence="5">Leaf</tissue>
    </source>
</reference>
<feature type="compositionally biased region" description="Polar residues" evidence="4">
    <location>
        <begin position="455"/>
        <end position="464"/>
    </location>
</feature>
<name>A0A5J9TT17_9POAL</name>
<feature type="region of interest" description="Disordered" evidence="4">
    <location>
        <begin position="330"/>
        <end position="350"/>
    </location>
</feature>
<keyword evidence="3" id="KW-0472">Membrane</keyword>